<accession>A0ABT1DC76</accession>
<dbReference type="EMBL" id="JAFIRR010000197">
    <property type="protein sequence ID" value="MCO6419509.1"/>
    <property type="molecule type" value="Genomic_DNA"/>
</dbReference>
<name>A0ABT1DC76_9PROT</name>
<feature type="region of interest" description="Disordered" evidence="1">
    <location>
        <begin position="1"/>
        <end position="25"/>
    </location>
</feature>
<dbReference type="InterPro" id="IPR010895">
    <property type="entry name" value="CHRD"/>
</dbReference>
<evidence type="ECO:0000313" key="3">
    <source>
        <dbReference type="EMBL" id="MCO6419509.1"/>
    </source>
</evidence>
<feature type="domain" description="CHRD" evidence="2">
    <location>
        <begin position="3"/>
        <end position="166"/>
    </location>
</feature>
<dbReference type="Pfam" id="PF07452">
    <property type="entry name" value="CHRD"/>
    <property type="match status" value="1"/>
</dbReference>
<organism evidence="3 4">
    <name type="scientific">Siccirubricoccus soli</name>
    <dbReference type="NCBI Taxonomy" id="2899147"/>
    <lineage>
        <taxon>Bacteria</taxon>
        <taxon>Pseudomonadati</taxon>
        <taxon>Pseudomonadota</taxon>
        <taxon>Alphaproteobacteria</taxon>
        <taxon>Acetobacterales</taxon>
        <taxon>Roseomonadaceae</taxon>
        <taxon>Siccirubricoccus</taxon>
    </lineage>
</organism>
<protein>
    <submittedName>
        <fullName evidence="3">CHRD domain-containing protein</fullName>
    </submittedName>
</protein>
<evidence type="ECO:0000259" key="2">
    <source>
        <dbReference type="SMART" id="SM00754"/>
    </source>
</evidence>
<keyword evidence="4" id="KW-1185">Reference proteome</keyword>
<dbReference type="Proteomes" id="UP001523392">
    <property type="component" value="Unassembled WGS sequence"/>
</dbReference>
<gene>
    <name evidence="3" type="ORF">JYK14_25575</name>
</gene>
<sequence>MATLFNVTLTGEQETPPNASPATGEGRVVWDPQAQVAAYTFTVHGLDFGKVTGAGETTPSAADDVTNAHFHNAPPGVAGPVVFGQIAPAQDDDDLVISQHTDSPVRNADGSWTVSGIWDLGDPANVPISNFADLLNAAPIGSDVALYWNVHTTAFPAGEIRGQLVAAQATKAEAFRDALSDIGEGVHDIRIGRVHEGLEDIYRGLTTALQFDLGRFTDGVRDLQEGVHDLIMGNPEGLRDIREGLHDLLVAFRHAPFHEGLQDLRAGFRDLLHGNTEGAQDVQEGRHDFAVACGHPDWL</sequence>
<dbReference type="SMART" id="SM00754">
    <property type="entry name" value="CHRD"/>
    <property type="match status" value="1"/>
</dbReference>
<proteinExistence type="predicted"/>
<dbReference type="RefSeq" id="WP_252956201.1">
    <property type="nucleotide sequence ID" value="NZ_JAFIRR010000197.1"/>
</dbReference>
<comment type="caution">
    <text evidence="3">The sequence shown here is derived from an EMBL/GenBank/DDBJ whole genome shotgun (WGS) entry which is preliminary data.</text>
</comment>
<evidence type="ECO:0000313" key="4">
    <source>
        <dbReference type="Proteomes" id="UP001523392"/>
    </source>
</evidence>
<feature type="compositionally biased region" description="Polar residues" evidence="1">
    <location>
        <begin position="1"/>
        <end position="21"/>
    </location>
</feature>
<reference evidence="3 4" key="1">
    <citation type="submission" date="2021-12" db="EMBL/GenBank/DDBJ databases">
        <title>Siccirubricoccus leaddurans sp. nov., a high concentration Zn2+ tolerance bacterium.</title>
        <authorList>
            <person name="Cao Y."/>
        </authorList>
    </citation>
    <scope>NUCLEOTIDE SEQUENCE [LARGE SCALE GENOMIC DNA]</scope>
    <source>
        <strain evidence="3 4">KC 17139</strain>
    </source>
</reference>
<evidence type="ECO:0000256" key="1">
    <source>
        <dbReference type="SAM" id="MobiDB-lite"/>
    </source>
</evidence>